<comment type="function">
    <text evidence="10">Involved in 1,2-propanediol (1,2-PD) degradation by catalyzing the conversion of propanoyl-CoA to propanoyl-phosphate.</text>
</comment>
<dbReference type="NCBIfam" id="NF011652">
    <property type="entry name" value="PRK15070.1"/>
    <property type="match status" value="1"/>
</dbReference>
<comment type="catalytic activity">
    <reaction evidence="9 10">
        <text>propanoyl-CoA + phosphate = propanoyl phosphate + CoA</text>
        <dbReference type="Rhea" id="RHEA:28046"/>
        <dbReference type="ChEBI" id="CHEBI:43474"/>
        <dbReference type="ChEBI" id="CHEBI:57287"/>
        <dbReference type="ChEBI" id="CHEBI:57392"/>
        <dbReference type="ChEBI" id="CHEBI:58933"/>
        <dbReference type="EC" id="2.3.1.222"/>
    </reaction>
</comment>
<comment type="pathway">
    <text evidence="10">Polyol metabolism; 1,2-propanediol degradation.</text>
</comment>
<accession>A0A2S0K225</accession>
<dbReference type="EC" id="2.3.1.222" evidence="3 10"/>
<comment type="cofactor">
    <cofactor evidence="1">
        <name>Zn(2+)</name>
        <dbReference type="ChEBI" id="CHEBI:29105"/>
    </cofactor>
</comment>
<dbReference type="PIRSF" id="PIRSF010130">
    <property type="entry name" value="PduL"/>
    <property type="match status" value="1"/>
</dbReference>
<evidence type="ECO:0000313" key="12">
    <source>
        <dbReference type="Proteomes" id="UP000238825"/>
    </source>
</evidence>
<keyword evidence="6" id="KW-0479">Metal-binding</keyword>
<evidence type="ECO:0000256" key="4">
    <source>
        <dbReference type="ARBA" id="ARBA00020837"/>
    </source>
</evidence>
<evidence type="ECO:0000256" key="1">
    <source>
        <dbReference type="ARBA" id="ARBA00001947"/>
    </source>
</evidence>
<evidence type="ECO:0000256" key="8">
    <source>
        <dbReference type="ARBA" id="ARBA00023315"/>
    </source>
</evidence>
<evidence type="ECO:0000256" key="5">
    <source>
        <dbReference type="ARBA" id="ARBA00022679"/>
    </source>
</evidence>
<evidence type="ECO:0000313" key="11">
    <source>
        <dbReference type="EMBL" id="AVK97435.1"/>
    </source>
</evidence>
<sequence length="199" mass="21797">MANLNIKSQAFPVAISARHIHVSEKDLQALFGPNATLTKDFDLSQPGQFAAKERVSIEGPKGVIHNVRVLGPVRAATQVEISRTDAMKLGLNPPLRQSGDIENSASIKLIYQQREVLIEQGVIIAQAHIHMTEEDAKALEVHNNEIVSVEVDSERPVTFRAVVVRVSNDFSLEMHIDTDEANAGFIAQQAQGRIVKSCS</sequence>
<gene>
    <name evidence="11" type="ORF">LS41612_14730</name>
</gene>
<organism evidence="11 12">
    <name type="scientific">Lysinibacillus sphaericus</name>
    <name type="common">Bacillus sphaericus</name>
    <dbReference type="NCBI Taxonomy" id="1421"/>
    <lineage>
        <taxon>Bacteria</taxon>
        <taxon>Bacillati</taxon>
        <taxon>Bacillota</taxon>
        <taxon>Bacilli</taxon>
        <taxon>Bacillales</taxon>
        <taxon>Bacillaceae</taxon>
        <taxon>Lysinibacillus</taxon>
    </lineage>
</organism>
<name>A0A2S0K225_LYSSH</name>
<dbReference type="PANTHER" id="PTHR39453">
    <property type="entry name" value="PHOSPHATE PROPANOYLTRANSFERASE"/>
    <property type="match status" value="1"/>
</dbReference>
<dbReference type="GO" id="GO:0016747">
    <property type="term" value="F:acyltransferase activity, transferring groups other than amino-acyl groups"/>
    <property type="evidence" value="ECO:0007669"/>
    <property type="project" value="InterPro"/>
</dbReference>
<dbReference type="Pfam" id="PF06130">
    <property type="entry name" value="PTAC"/>
    <property type="match status" value="1"/>
</dbReference>
<proteinExistence type="inferred from homology"/>
<evidence type="ECO:0000256" key="2">
    <source>
        <dbReference type="ARBA" id="ARBA00007342"/>
    </source>
</evidence>
<dbReference type="InterPro" id="IPR008300">
    <property type="entry name" value="PTAC"/>
</dbReference>
<reference evidence="11 12" key="1">
    <citation type="submission" date="2017-03" db="EMBL/GenBank/DDBJ databases">
        <title>The whole genome sequencing and assembly of Lysinibacillus sphaericus DSM 28T strain.</title>
        <authorList>
            <person name="Lee Y.-J."/>
            <person name="Yi H."/>
            <person name="Bahn Y.-S."/>
            <person name="Kim J.F."/>
            <person name="Lee D.-W."/>
        </authorList>
    </citation>
    <scope>NUCLEOTIDE SEQUENCE [LARGE SCALE GENOMIC DNA]</scope>
    <source>
        <strain evidence="11 12">DSM 28</strain>
    </source>
</reference>
<dbReference type="Proteomes" id="UP000238825">
    <property type="component" value="Chromosome"/>
</dbReference>
<dbReference type="GO" id="GO:0046872">
    <property type="term" value="F:metal ion binding"/>
    <property type="evidence" value="ECO:0007669"/>
    <property type="project" value="UniProtKB-KW"/>
</dbReference>
<dbReference type="GO" id="GO:0051144">
    <property type="term" value="P:1,2-propanediol catabolic process"/>
    <property type="evidence" value="ECO:0007669"/>
    <property type="project" value="UniProtKB-UniPathway"/>
</dbReference>
<comment type="similarity">
    <text evidence="2 10">Belongs to the PduL family.</text>
</comment>
<evidence type="ECO:0000256" key="10">
    <source>
        <dbReference type="PIRNR" id="PIRNR010130"/>
    </source>
</evidence>
<keyword evidence="7" id="KW-0862">Zinc</keyword>
<keyword evidence="8 10" id="KW-0012">Acyltransferase</keyword>
<evidence type="ECO:0000256" key="6">
    <source>
        <dbReference type="ARBA" id="ARBA00022723"/>
    </source>
</evidence>
<dbReference type="UniPathway" id="UPA00621"/>
<evidence type="ECO:0000256" key="9">
    <source>
        <dbReference type="ARBA" id="ARBA00047589"/>
    </source>
</evidence>
<evidence type="ECO:0000256" key="3">
    <source>
        <dbReference type="ARBA" id="ARBA00012206"/>
    </source>
</evidence>
<dbReference type="AlphaFoldDB" id="A0A2S0K225"/>
<keyword evidence="5 10" id="KW-0808">Transferase</keyword>
<evidence type="ECO:0000256" key="7">
    <source>
        <dbReference type="ARBA" id="ARBA00022833"/>
    </source>
</evidence>
<dbReference type="EMBL" id="CP019980">
    <property type="protein sequence ID" value="AVK97435.1"/>
    <property type="molecule type" value="Genomic_DNA"/>
</dbReference>
<dbReference type="PANTHER" id="PTHR39453:SF1">
    <property type="entry name" value="PHOSPHATE PROPANOYLTRANSFERASE"/>
    <property type="match status" value="1"/>
</dbReference>
<protein>
    <recommendedName>
        <fullName evidence="4 10">Phosphate propanoyltransferase</fullName>
        <ecNumber evidence="3 10">2.3.1.222</ecNumber>
    </recommendedName>
</protein>